<feature type="region of interest" description="Disordered" evidence="1">
    <location>
        <begin position="1"/>
        <end position="30"/>
    </location>
</feature>
<evidence type="ECO:0000313" key="2">
    <source>
        <dbReference type="EMBL" id="JAI04034.1"/>
    </source>
</evidence>
<sequence length="30" mass="3218">MTLAGKSGINRIQQTPHFAISQDANKSFVG</sequence>
<organism evidence="2">
    <name type="scientific">Anguilla anguilla</name>
    <name type="common">European freshwater eel</name>
    <name type="synonym">Muraena anguilla</name>
    <dbReference type="NCBI Taxonomy" id="7936"/>
    <lineage>
        <taxon>Eukaryota</taxon>
        <taxon>Metazoa</taxon>
        <taxon>Chordata</taxon>
        <taxon>Craniata</taxon>
        <taxon>Vertebrata</taxon>
        <taxon>Euteleostomi</taxon>
        <taxon>Actinopterygii</taxon>
        <taxon>Neopterygii</taxon>
        <taxon>Teleostei</taxon>
        <taxon>Anguilliformes</taxon>
        <taxon>Anguillidae</taxon>
        <taxon>Anguilla</taxon>
    </lineage>
</organism>
<evidence type="ECO:0000256" key="1">
    <source>
        <dbReference type="SAM" id="MobiDB-lite"/>
    </source>
</evidence>
<reference evidence="2" key="2">
    <citation type="journal article" date="2015" name="Fish Shellfish Immunol.">
        <title>Early steps in the European eel (Anguilla anguilla)-Vibrio vulnificus interaction in the gills: Role of the RtxA13 toxin.</title>
        <authorList>
            <person name="Callol A."/>
            <person name="Pajuelo D."/>
            <person name="Ebbesson L."/>
            <person name="Teles M."/>
            <person name="MacKenzie S."/>
            <person name="Amaro C."/>
        </authorList>
    </citation>
    <scope>NUCLEOTIDE SEQUENCE</scope>
</reference>
<name>A0A0E9XQR4_ANGAN</name>
<accession>A0A0E9XQR4</accession>
<dbReference type="EMBL" id="GBXM01004544">
    <property type="protein sequence ID" value="JAI04034.1"/>
    <property type="molecule type" value="Transcribed_RNA"/>
</dbReference>
<proteinExistence type="predicted"/>
<reference evidence="2" key="1">
    <citation type="submission" date="2014-11" db="EMBL/GenBank/DDBJ databases">
        <authorList>
            <person name="Amaro Gonzalez C."/>
        </authorList>
    </citation>
    <scope>NUCLEOTIDE SEQUENCE</scope>
</reference>
<protein>
    <submittedName>
        <fullName evidence="2">Uncharacterized protein</fullName>
    </submittedName>
</protein>
<dbReference type="AlphaFoldDB" id="A0A0E9XQR4"/>